<dbReference type="EMBL" id="KE524956">
    <property type="protein sequence ID" value="KFB38599.1"/>
    <property type="molecule type" value="Genomic_DNA"/>
</dbReference>
<protein>
    <submittedName>
        <fullName evidence="2 3">Uncharacterized protein</fullName>
    </submittedName>
</protein>
<dbReference type="EnsemblMetazoa" id="ASIC005975-RA">
    <property type="protein sequence ID" value="ASIC005975-PA"/>
    <property type="gene ID" value="ASIC005975"/>
</dbReference>
<feature type="region of interest" description="Disordered" evidence="1">
    <location>
        <begin position="25"/>
        <end position="53"/>
    </location>
</feature>
<accession>A0A084VKV5</accession>
<dbReference type="AlphaFoldDB" id="A0A084VKV5"/>
<gene>
    <name evidence="2" type="ORF">ZHAS_00005975</name>
</gene>
<sequence>MNGCWSRAPLLQTRGLDQSDVCVRDHSDRGAAPQLNNHSNNATTTSTDTWRAL</sequence>
<feature type="compositionally biased region" description="Low complexity" evidence="1">
    <location>
        <begin position="36"/>
        <end position="53"/>
    </location>
</feature>
<reference evidence="2 4" key="1">
    <citation type="journal article" date="2014" name="BMC Genomics">
        <title>Genome sequence of Anopheles sinensis provides insight into genetics basis of mosquito competence for malaria parasites.</title>
        <authorList>
            <person name="Zhou D."/>
            <person name="Zhang D."/>
            <person name="Ding G."/>
            <person name="Shi L."/>
            <person name="Hou Q."/>
            <person name="Ye Y."/>
            <person name="Xu Y."/>
            <person name="Zhou H."/>
            <person name="Xiong C."/>
            <person name="Li S."/>
            <person name="Yu J."/>
            <person name="Hong S."/>
            <person name="Yu X."/>
            <person name="Zou P."/>
            <person name="Chen C."/>
            <person name="Chang X."/>
            <person name="Wang W."/>
            <person name="Lv Y."/>
            <person name="Sun Y."/>
            <person name="Ma L."/>
            <person name="Shen B."/>
            <person name="Zhu C."/>
        </authorList>
    </citation>
    <scope>NUCLEOTIDE SEQUENCE [LARGE SCALE GENOMIC DNA]</scope>
</reference>
<evidence type="ECO:0000313" key="4">
    <source>
        <dbReference type="Proteomes" id="UP000030765"/>
    </source>
</evidence>
<name>A0A084VKV5_ANOSI</name>
<evidence type="ECO:0000313" key="3">
    <source>
        <dbReference type="EnsemblMetazoa" id="ASIC005975-PA"/>
    </source>
</evidence>
<dbReference type="VEuPathDB" id="VectorBase:ASIC005975"/>
<dbReference type="EMBL" id="ATLV01014308">
    <property type="status" value="NOT_ANNOTATED_CDS"/>
    <property type="molecule type" value="Genomic_DNA"/>
</dbReference>
<proteinExistence type="predicted"/>
<evidence type="ECO:0000256" key="1">
    <source>
        <dbReference type="SAM" id="MobiDB-lite"/>
    </source>
</evidence>
<evidence type="ECO:0000313" key="2">
    <source>
        <dbReference type="EMBL" id="KFB38599.1"/>
    </source>
</evidence>
<keyword evidence="4" id="KW-1185">Reference proteome</keyword>
<reference evidence="3" key="2">
    <citation type="submission" date="2020-05" db="UniProtKB">
        <authorList>
            <consortium name="EnsemblMetazoa"/>
        </authorList>
    </citation>
    <scope>IDENTIFICATION</scope>
</reference>
<organism evidence="2">
    <name type="scientific">Anopheles sinensis</name>
    <name type="common">Mosquito</name>
    <dbReference type="NCBI Taxonomy" id="74873"/>
    <lineage>
        <taxon>Eukaryota</taxon>
        <taxon>Metazoa</taxon>
        <taxon>Ecdysozoa</taxon>
        <taxon>Arthropoda</taxon>
        <taxon>Hexapoda</taxon>
        <taxon>Insecta</taxon>
        <taxon>Pterygota</taxon>
        <taxon>Neoptera</taxon>
        <taxon>Endopterygota</taxon>
        <taxon>Diptera</taxon>
        <taxon>Nematocera</taxon>
        <taxon>Culicoidea</taxon>
        <taxon>Culicidae</taxon>
        <taxon>Anophelinae</taxon>
        <taxon>Anopheles</taxon>
    </lineage>
</organism>
<dbReference type="Proteomes" id="UP000030765">
    <property type="component" value="Unassembled WGS sequence"/>
</dbReference>